<organism evidence="2 3">
    <name type="scientific">Paramylibacter kogurei</name>
    <dbReference type="NCBI Taxonomy" id="1889778"/>
    <lineage>
        <taxon>Bacteria</taxon>
        <taxon>Pseudomonadati</taxon>
        <taxon>Pseudomonadota</taxon>
        <taxon>Alphaproteobacteria</taxon>
        <taxon>Rhodobacterales</taxon>
        <taxon>Paracoccaceae</taxon>
        <taxon>Paramylibacter</taxon>
    </lineage>
</organism>
<evidence type="ECO:0000313" key="3">
    <source>
        <dbReference type="Proteomes" id="UP000231516"/>
    </source>
</evidence>
<name>A0A2G5K5H1_9RHOB</name>
<feature type="region of interest" description="Disordered" evidence="1">
    <location>
        <begin position="1"/>
        <end position="22"/>
    </location>
</feature>
<dbReference type="Proteomes" id="UP000231516">
    <property type="component" value="Unassembled WGS sequence"/>
</dbReference>
<dbReference type="EMBL" id="MDGM01000012">
    <property type="protein sequence ID" value="PIB24797.1"/>
    <property type="molecule type" value="Genomic_DNA"/>
</dbReference>
<reference evidence="2 3" key="1">
    <citation type="submission" date="2016-08" db="EMBL/GenBank/DDBJ databases">
        <title>Draft genome of Amylibacter sp. strain 4G11.</title>
        <authorList>
            <person name="Wong S.-K."/>
            <person name="Hamasaki K."/>
            <person name="Yoshizawa S."/>
        </authorList>
    </citation>
    <scope>NUCLEOTIDE SEQUENCE [LARGE SCALE GENOMIC DNA]</scope>
    <source>
        <strain evidence="2 3">4G11</strain>
    </source>
</reference>
<feature type="region of interest" description="Disordered" evidence="1">
    <location>
        <begin position="43"/>
        <end position="62"/>
    </location>
</feature>
<evidence type="ECO:0000313" key="2">
    <source>
        <dbReference type="EMBL" id="PIB24797.1"/>
    </source>
</evidence>
<comment type="caution">
    <text evidence="2">The sequence shown here is derived from an EMBL/GenBank/DDBJ whole genome shotgun (WGS) entry which is preliminary data.</text>
</comment>
<keyword evidence="3" id="KW-1185">Reference proteome</keyword>
<feature type="compositionally biased region" description="Basic and acidic residues" evidence="1">
    <location>
        <begin position="1"/>
        <end position="11"/>
    </location>
</feature>
<evidence type="ECO:0000256" key="1">
    <source>
        <dbReference type="SAM" id="MobiDB-lite"/>
    </source>
</evidence>
<gene>
    <name evidence="2" type="ORF">BFP76_06375</name>
</gene>
<sequence>MRQAFAEDRNEPPAGQMAKQNSPFCAISAKSALYQRSRIRASEKTAMKRAPKNSQNTADMSAPVGVSRAIALTKHVNLLSPEQGRL</sequence>
<protein>
    <submittedName>
        <fullName evidence="2">Uncharacterized protein</fullName>
    </submittedName>
</protein>
<accession>A0A2G5K5H1</accession>
<dbReference type="AlphaFoldDB" id="A0A2G5K5H1"/>
<proteinExistence type="predicted"/>